<dbReference type="RefSeq" id="WP_126761402.1">
    <property type="nucleotide sequence ID" value="NZ_JBHLTZ010000004.1"/>
</dbReference>
<gene>
    <name evidence="4" type="ORF">CWI69_01980</name>
</gene>
<dbReference type="PANTHER" id="PTHR43798:SF14">
    <property type="entry name" value="SERINE HYDROLASE-LIKE PROTEIN DDB_G0286239"/>
    <property type="match status" value="1"/>
</dbReference>
<evidence type="ECO:0000259" key="3">
    <source>
        <dbReference type="Pfam" id="PF00561"/>
    </source>
</evidence>
<proteinExistence type="inferred from homology"/>
<dbReference type="OrthoDB" id="149912at2"/>
<keyword evidence="5" id="KW-1185">Reference proteome</keyword>
<dbReference type="Gene3D" id="3.40.50.1820">
    <property type="entry name" value="alpha/beta hydrolase"/>
    <property type="match status" value="1"/>
</dbReference>
<evidence type="ECO:0000256" key="2">
    <source>
        <dbReference type="ARBA" id="ARBA00022801"/>
    </source>
</evidence>
<comment type="caution">
    <text evidence="4">The sequence shown here is derived from an EMBL/GenBank/DDBJ whole genome shotgun (WGS) entry which is preliminary data.</text>
</comment>
<name>A0A432XZN6_9GAMM</name>
<accession>A0A432XZN6</accession>
<dbReference type="AlphaFoldDB" id="A0A432XZN6"/>
<organism evidence="4 5">
    <name type="scientific">Pseudidiomarina halophila</name>
    <dbReference type="NCBI Taxonomy" id="1449799"/>
    <lineage>
        <taxon>Bacteria</taxon>
        <taxon>Pseudomonadati</taxon>
        <taxon>Pseudomonadota</taxon>
        <taxon>Gammaproteobacteria</taxon>
        <taxon>Alteromonadales</taxon>
        <taxon>Idiomarinaceae</taxon>
        <taxon>Pseudidiomarina</taxon>
    </lineage>
</organism>
<dbReference type="Pfam" id="PF00561">
    <property type="entry name" value="Abhydrolase_1"/>
    <property type="match status" value="1"/>
</dbReference>
<evidence type="ECO:0000313" key="4">
    <source>
        <dbReference type="EMBL" id="RUO54215.1"/>
    </source>
</evidence>
<evidence type="ECO:0000313" key="5">
    <source>
        <dbReference type="Proteomes" id="UP000287198"/>
    </source>
</evidence>
<reference evidence="5" key="1">
    <citation type="journal article" date="2018" name="Front. Microbiol.">
        <title>Genome-Based Analysis Reveals the Taxonomy and Diversity of the Family Idiomarinaceae.</title>
        <authorList>
            <person name="Liu Y."/>
            <person name="Lai Q."/>
            <person name="Shao Z."/>
        </authorList>
    </citation>
    <scope>NUCLEOTIDE SEQUENCE [LARGE SCALE GENOMIC DNA]</scope>
    <source>
        <strain evidence="5">BH195</strain>
    </source>
</reference>
<sequence length="301" mass="33547">MTQIYQQARQHAEPVSFQLDWGVIAGLQWGNPQGKPILALHGWLDNAHSFLPIAAQFIDSELASTHRLIALDWPGHGLSDHRPAGNHYPFLDYVYDMVQICEQQNWSKVAVIAHSMGAFVGNLWAGIEPQRVQALLAIEAFGLLTSPETAILEDIRQGFRSRLKQQGKRRPHYPDFAAAVQARKQAGDFDEQVAELLVERGVEQLAADDFRFRADGQLRVKSVLRLTPLQIRTILAAIECPITLVLGRNGHRERIELALNEWQDAVPQLQIAEAEGGHHVHMEAADAVWSEFTAILASANG</sequence>
<dbReference type="InterPro" id="IPR029058">
    <property type="entry name" value="AB_hydrolase_fold"/>
</dbReference>
<dbReference type="GO" id="GO:0016787">
    <property type="term" value="F:hydrolase activity"/>
    <property type="evidence" value="ECO:0007669"/>
    <property type="project" value="UniProtKB-KW"/>
</dbReference>
<evidence type="ECO:0000256" key="1">
    <source>
        <dbReference type="ARBA" id="ARBA00008645"/>
    </source>
</evidence>
<dbReference type="InterPro" id="IPR050266">
    <property type="entry name" value="AB_hydrolase_sf"/>
</dbReference>
<dbReference type="InterPro" id="IPR000073">
    <property type="entry name" value="AB_hydrolase_1"/>
</dbReference>
<protein>
    <submittedName>
        <fullName evidence="4">Alpha/beta hydrolase</fullName>
    </submittedName>
</protein>
<dbReference type="Proteomes" id="UP000287198">
    <property type="component" value="Unassembled WGS sequence"/>
</dbReference>
<keyword evidence="2 4" id="KW-0378">Hydrolase</keyword>
<dbReference type="SUPFAM" id="SSF53474">
    <property type="entry name" value="alpha/beta-Hydrolases"/>
    <property type="match status" value="1"/>
</dbReference>
<comment type="similarity">
    <text evidence="1">Belongs to the AB hydrolase superfamily.</text>
</comment>
<dbReference type="GO" id="GO:0016020">
    <property type="term" value="C:membrane"/>
    <property type="evidence" value="ECO:0007669"/>
    <property type="project" value="TreeGrafter"/>
</dbReference>
<dbReference type="EMBL" id="PIPW01000001">
    <property type="protein sequence ID" value="RUO54215.1"/>
    <property type="molecule type" value="Genomic_DNA"/>
</dbReference>
<feature type="domain" description="AB hydrolase-1" evidence="3">
    <location>
        <begin position="35"/>
        <end position="284"/>
    </location>
</feature>
<dbReference type="PANTHER" id="PTHR43798">
    <property type="entry name" value="MONOACYLGLYCEROL LIPASE"/>
    <property type="match status" value="1"/>
</dbReference>